<evidence type="ECO:0000256" key="5">
    <source>
        <dbReference type="SAM" id="Phobius"/>
    </source>
</evidence>
<dbReference type="InterPro" id="IPR011701">
    <property type="entry name" value="MFS"/>
</dbReference>
<evidence type="ECO:0000313" key="7">
    <source>
        <dbReference type="EMBL" id="SEN48210.1"/>
    </source>
</evidence>
<dbReference type="PANTHER" id="PTHR23514:SF13">
    <property type="entry name" value="INNER MEMBRANE PROTEIN YBJJ"/>
    <property type="match status" value="1"/>
</dbReference>
<evidence type="ECO:0000256" key="2">
    <source>
        <dbReference type="ARBA" id="ARBA00022692"/>
    </source>
</evidence>
<dbReference type="InterPro" id="IPR020846">
    <property type="entry name" value="MFS_dom"/>
</dbReference>
<evidence type="ECO:0000256" key="1">
    <source>
        <dbReference type="ARBA" id="ARBA00004141"/>
    </source>
</evidence>
<keyword evidence="4 5" id="KW-0472">Membrane</keyword>
<feature type="transmembrane region" description="Helical" evidence="5">
    <location>
        <begin position="143"/>
        <end position="164"/>
    </location>
</feature>
<dbReference type="Proteomes" id="UP000199206">
    <property type="component" value="Unassembled WGS sequence"/>
</dbReference>
<evidence type="ECO:0000313" key="8">
    <source>
        <dbReference type="Proteomes" id="UP000199206"/>
    </source>
</evidence>
<feature type="transmembrane region" description="Helical" evidence="5">
    <location>
        <begin position="248"/>
        <end position="265"/>
    </location>
</feature>
<dbReference type="InterPro" id="IPR036259">
    <property type="entry name" value="MFS_trans_sf"/>
</dbReference>
<dbReference type="EMBL" id="FOCF01000007">
    <property type="protein sequence ID" value="SEN48210.1"/>
    <property type="molecule type" value="Genomic_DNA"/>
</dbReference>
<feature type="transmembrane region" description="Helical" evidence="5">
    <location>
        <begin position="52"/>
        <end position="72"/>
    </location>
</feature>
<feature type="transmembrane region" description="Helical" evidence="5">
    <location>
        <begin position="300"/>
        <end position="320"/>
    </location>
</feature>
<dbReference type="Pfam" id="PF07690">
    <property type="entry name" value="MFS_1"/>
    <property type="match status" value="1"/>
</dbReference>
<dbReference type="InterPro" id="IPR051788">
    <property type="entry name" value="MFS_Transporter"/>
</dbReference>
<evidence type="ECO:0000256" key="3">
    <source>
        <dbReference type="ARBA" id="ARBA00022989"/>
    </source>
</evidence>
<feature type="transmembrane region" description="Helical" evidence="5">
    <location>
        <begin position="170"/>
        <end position="190"/>
    </location>
</feature>
<dbReference type="PANTHER" id="PTHR23514">
    <property type="entry name" value="BYPASS OF STOP CODON PROTEIN 6"/>
    <property type="match status" value="1"/>
</dbReference>
<feature type="transmembrane region" description="Helical" evidence="5">
    <location>
        <begin position="365"/>
        <end position="384"/>
    </location>
</feature>
<comment type="subcellular location">
    <subcellularLocation>
        <location evidence="1">Membrane</location>
        <topology evidence="1">Multi-pass membrane protein</topology>
    </subcellularLocation>
</comment>
<keyword evidence="2 5" id="KW-0812">Transmembrane</keyword>
<feature type="transmembrane region" description="Helical" evidence="5">
    <location>
        <begin position="84"/>
        <end position="102"/>
    </location>
</feature>
<gene>
    <name evidence="7" type="ORF">SAMN05192583_2916</name>
</gene>
<reference evidence="8" key="1">
    <citation type="submission" date="2016-10" db="EMBL/GenBank/DDBJ databases">
        <authorList>
            <person name="Varghese N."/>
            <person name="Submissions S."/>
        </authorList>
    </citation>
    <scope>NUCLEOTIDE SEQUENCE [LARGE SCALE GENOMIC DNA]</scope>
    <source>
        <strain evidence="8">S6-262</strain>
    </source>
</reference>
<feature type="transmembrane region" description="Helical" evidence="5">
    <location>
        <begin position="332"/>
        <end position="353"/>
    </location>
</feature>
<organism evidence="7 8">
    <name type="scientific">Sphingomonas gellani</name>
    <dbReference type="NCBI Taxonomy" id="1166340"/>
    <lineage>
        <taxon>Bacteria</taxon>
        <taxon>Pseudomonadati</taxon>
        <taxon>Pseudomonadota</taxon>
        <taxon>Alphaproteobacteria</taxon>
        <taxon>Sphingomonadales</taxon>
        <taxon>Sphingomonadaceae</taxon>
        <taxon>Sphingomonas</taxon>
    </lineage>
</organism>
<feature type="domain" description="Major facilitator superfamily (MFS) profile" evidence="6">
    <location>
        <begin position="210"/>
        <end position="397"/>
    </location>
</feature>
<dbReference type="AlphaFoldDB" id="A0A1H8GWL5"/>
<dbReference type="Gene3D" id="1.20.1250.20">
    <property type="entry name" value="MFS general substrate transporter like domains"/>
    <property type="match status" value="2"/>
</dbReference>
<feature type="transmembrane region" description="Helical" evidence="5">
    <location>
        <begin position="211"/>
        <end position="236"/>
    </location>
</feature>
<keyword evidence="3 5" id="KW-1133">Transmembrane helix</keyword>
<accession>A0A1H8GWL5</accession>
<keyword evidence="8" id="KW-1185">Reference proteome</keyword>
<dbReference type="RefSeq" id="WP_244501608.1">
    <property type="nucleotide sequence ID" value="NZ_FOCF01000007.1"/>
</dbReference>
<dbReference type="STRING" id="1166340.SAMN05192583_2916"/>
<proteinExistence type="predicted"/>
<feature type="transmembrane region" description="Helical" evidence="5">
    <location>
        <begin position="277"/>
        <end position="294"/>
    </location>
</feature>
<dbReference type="PROSITE" id="PS50850">
    <property type="entry name" value="MFS"/>
    <property type="match status" value="1"/>
</dbReference>
<evidence type="ECO:0000259" key="6">
    <source>
        <dbReference type="PROSITE" id="PS50850"/>
    </source>
</evidence>
<name>A0A1H8GWL5_9SPHN</name>
<dbReference type="PROSITE" id="PS51257">
    <property type="entry name" value="PROKAR_LIPOPROTEIN"/>
    <property type="match status" value="1"/>
</dbReference>
<evidence type="ECO:0000256" key="4">
    <source>
        <dbReference type="ARBA" id="ARBA00023136"/>
    </source>
</evidence>
<feature type="transmembrane region" description="Helical" evidence="5">
    <location>
        <begin position="108"/>
        <end position="131"/>
    </location>
</feature>
<feature type="transmembrane region" description="Helical" evidence="5">
    <location>
        <begin position="20"/>
        <end position="40"/>
    </location>
</feature>
<dbReference type="GO" id="GO:0016020">
    <property type="term" value="C:membrane"/>
    <property type="evidence" value="ECO:0007669"/>
    <property type="project" value="UniProtKB-SubCell"/>
</dbReference>
<protein>
    <submittedName>
        <fullName evidence="7">Predicted arabinose efflux permease, MFS family</fullName>
    </submittedName>
</protein>
<sequence length="397" mass="40088">MMTAKNDVGLVRGDHAGARLATRIAFLVSGFGLACWAPLVPLAKARLGIDEGTLGLLLLCLGLGSVAAMQLSGPLTSRLGAKPVVLIGGGGLTLLLPLLTVASTTATMALVLLAFGGFMGTIEVGMNVHAVEVERHAGRPMMSGFHGLFSVGGLAGATLLTFILSAGLSALAGTLLAAAVMVGALTLAAPRLIATSRADETPLLVLPRGTVILLALLAASTFLSEGAILNWGALLLTDKGLLTPARAGIGYSVFAVAMTVGRLTGDRVVARLGDRQTMFWGGLLAIVGFGVLLTTPVAMIAMLGLLLIGLGASNTVPVLFRQAGAQTVMPAGLAVAAVTTIGYAGILAGPAAIGFVAKQTGLQVAFWMLAGLLCLVPLLAGVAVRKRSAVKTYPATL</sequence>
<dbReference type="CDD" id="cd17393">
    <property type="entry name" value="MFS_MosC_like"/>
    <property type="match status" value="1"/>
</dbReference>
<dbReference type="SUPFAM" id="SSF103473">
    <property type="entry name" value="MFS general substrate transporter"/>
    <property type="match status" value="1"/>
</dbReference>
<dbReference type="GO" id="GO:0022857">
    <property type="term" value="F:transmembrane transporter activity"/>
    <property type="evidence" value="ECO:0007669"/>
    <property type="project" value="InterPro"/>
</dbReference>